<evidence type="ECO:0000313" key="2">
    <source>
        <dbReference type="EMBL" id="KNY25613.1"/>
    </source>
</evidence>
<keyword evidence="1" id="KW-0175">Coiled coil</keyword>
<dbReference type="STRING" id="398512.Bccel_0873"/>
<evidence type="ECO:0000256" key="1">
    <source>
        <dbReference type="SAM" id="Coils"/>
    </source>
</evidence>
<dbReference type="PATRIC" id="fig|398512.5.peg.908"/>
<dbReference type="Proteomes" id="UP000036923">
    <property type="component" value="Unassembled WGS sequence"/>
</dbReference>
<accession>A0A0L6JIU2</accession>
<organism evidence="2 3">
    <name type="scientific">Pseudobacteroides cellulosolvens ATCC 35603 = DSM 2933</name>
    <dbReference type="NCBI Taxonomy" id="398512"/>
    <lineage>
        <taxon>Bacteria</taxon>
        <taxon>Bacillati</taxon>
        <taxon>Bacillota</taxon>
        <taxon>Clostridia</taxon>
        <taxon>Eubacteriales</taxon>
        <taxon>Oscillospiraceae</taxon>
        <taxon>Pseudobacteroides</taxon>
    </lineage>
</organism>
<dbReference type="AlphaFoldDB" id="A0A0L6JIU2"/>
<feature type="coiled-coil region" evidence="1">
    <location>
        <begin position="344"/>
        <end position="371"/>
    </location>
</feature>
<reference evidence="3" key="1">
    <citation type="submission" date="2015-07" db="EMBL/GenBank/DDBJ databases">
        <title>Near-Complete Genome Sequence of the Cellulolytic Bacterium Bacteroides (Pseudobacteroides) cellulosolvens ATCC 35603.</title>
        <authorList>
            <person name="Dassa B."/>
            <person name="Utturkar S.M."/>
            <person name="Klingeman D.M."/>
            <person name="Hurt R.A."/>
            <person name="Keller M."/>
            <person name="Xu J."/>
            <person name="Reddy Y.H.K."/>
            <person name="Borovok I."/>
            <person name="Grinberg I.R."/>
            <person name="Lamed R."/>
            <person name="Zhivin O."/>
            <person name="Bayer E.A."/>
            <person name="Brown S.D."/>
        </authorList>
    </citation>
    <scope>NUCLEOTIDE SEQUENCE [LARGE SCALE GENOMIC DNA]</scope>
    <source>
        <strain evidence="3">DSM 2933</strain>
    </source>
</reference>
<dbReference type="EMBL" id="LGTC01000001">
    <property type="protein sequence ID" value="KNY25613.1"/>
    <property type="molecule type" value="Genomic_DNA"/>
</dbReference>
<sequence length="400" mass="46592">MIFHELKQPYSLYNWELFFHTPVLLADTLSKAQQFEDAMKWFHFVFNPIADGNEDNRFWQFTPFKNINSKRILDSIFNNLKPNAADKTINEWRNKPFMPHVIARSRPVAYMKWVVMKYIDNLLSWGDYLFRQDTIETINQATQIYVLAGHILGPRPMMIPKRGEIKPQTYLGLLDKWDAFGNAMVELELEAPFSNQTDLPYGTANNEIAFANIFGLASTPYFCIPNNPKLMGYWDTLADRLYKIRNCQNIEGIFRKLPLFELPIDPALLVRAAAQGLSIAAVLNELNTPMPNYRFYYLLQKALELCNELKSLGGAMLSAIEKKDNEAISLIRAKHEGVMQNLLMEIKKKQVEEAEKNIDSLMQNRKTMEDRMRYYLKLSGLDNKWCLRFQMILTVYPMIL</sequence>
<name>A0A0L6JIU2_9FIRM</name>
<evidence type="ECO:0000313" key="3">
    <source>
        <dbReference type="Proteomes" id="UP000036923"/>
    </source>
</evidence>
<dbReference type="RefSeq" id="WP_050753086.1">
    <property type="nucleotide sequence ID" value="NZ_LGTC01000001.1"/>
</dbReference>
<keyword evidence="3" id="KW-1185">Reference proteome</keyword>
<comment type="caution">
    <text evidence="2">The sequence shown here is derived from an EMBL/GenBank/DDBJ whole genome shotgun (WGS) entry which is preliminary data.</text>
</comment>
<proteinExistence type="predicted"/>
<protein>
    <submittedName>
        <fullName evidence="2">Uncharacterized protein</fullName>
    </submittedName>
</protein>
<gene>
    <name evidence="2" type="ORF">Bccel_0873</name>
</gene>